<dbReference type="Pfam" id="PF07797">
    <property type="entry name" value="DUF1639"/>
    <property type="match status" value="1"/>
</dbReference>
<dbReference type="AlphaFoldDB" id="A0AA88RNI2"/>
<evidence type="ECO:0000256" key="1">
    <source>
        <dbReference type="SAM" id="MobiDB-lite"/>
    </source>
</evidence>
<feature type="non-terminal residue" evidence="2">
    <location>
        <position position="343"/>
    </location>
</feature>
<reference evidence="2" key="1">
    <citation type="submission" date="2022-12" db="EMBL/GenBank/DDBJ databases">
        <title>Draft genome assemblies for two species of Escallonia (Escalloniales).</title>
        <authorList>
            <person name="Chanderbali A."/>
            <person name="Dervinis C."/>
            <person name="Anghel I."/>
            <person name="Soltis D."/>
            <person name="Soltis P."/>
            <person name="Zapata F."/>
        </authorList>
    </citation>
    <scope>NUCLEOTIDE SEQUENCE</scope>
    <source>
        <strain evidence="2">UCBG92.1500</strain>
        <tissue evidence="2">Leaf</tissue>
    </source>
</reference>
<organism evidence="2 3">
    <name type="scientific">Escallonia rubra</name>
    <dbReference type="NCBI Taxonomy" id="112253"/>
    <lineage>
        <taxon>Eukaryota</taxon>
        <taxon>Viridiplantae</taxon>
        <taxon>Streptophyta</taxon>
        <taxon>Embryophyta</taxon>
        <taxon>Tracheophyta</taxon>
        <taxon>Spermatophyta</taxon>
        <taxon>Magnoliopsida</taxon>
        <taxon>eudicotyledons</taxon>
        <taxon>Gunneridae</taxon>
        <taxon>Pentapetalae</taxon>
        <taxon>asterids</taxon>
        <taxon>campanulids</taxon>
        <taxon>Escalloniales</taxon>
        <taxon>Escalloniaceae</taxon>
        <taxon>Escallonia</taxon>
    </lineage>
</organism>
<proteinExistence type="predicted"/>
<gene>
    <name evidence="2" type="ORF">RJ640_026674</name>
</gene>
<accession>A0AA88RNI2</accession>
<comment type="caution">
    <text evidence="2">The sequence shown here is derived from an EMBL/GenBank/DDBJ whole genome shotgun (WGS) entry which is preliminary data.</text>
</comment>
<name>A0AA88RNI2_9ASTE</name>
<sequence>MVLMGRGREREGEKAMALHNFDDTAWLKWGSQRVLRCMRVGGCDGISAVDRRSLGLIGGRRGEEEEFERRRAVVDRRDERQSFKVVLPVERRKSAAAVIDGGDGGIEAVRTKLMFDLQAAADKIKDAILREGLAAEGGEEEEQQPPPAAVEEELPQAVEEELPQAVEEELPAPAETEVVRPWNLRTRRAACKAPKGGGGGGKGFSVDVGKPSSSPSRVERAESRSPRLRGSAAAGGNAAVPSSEKRAKFSVDLSRREIEQDFLAMVGQRPPRRPKKRPRIVQKQMDTLFPGLWLTEVSAEDYKVPDEVGIQGSIGVMEWLKPEGSFRYADRSGIFVTTFTHRS</sequence>
<evidence type="ECO:0000313" key="2">
    <source>
        <dbReference type="EMBL" id="KAK2982541.1"/>
    </source>
</evidence>
<evidence type="ECO:0000313" key="3">
    <source>
        <dbReference type="Proteomes" id="UP001187471"/>
    </source>
</evidence>
<feature type="region of interest" description="Disordered" evidence="1">
    <location>
        <begin position="190"/>
        <end position="249"/>
    </location>
</feature>
<keyword evidence="3" id="KW-1185">Reference proteome</keyword>
<feature type="compositionally biased region" description="Acidic residues" evidence="1">
    <location>
        <begin position="150"/>
        <end position="170"/>
    </location>
</feature>
<dbReference type="EMBL" id="JAVXUO010001423">
    <property type="protein sequence ID" value="KAK2982541.1"/>
    <property type="molecule type" value="Genomic_DNA"/>
</dbReference>
<protein>
    <submittedName>
        <fullName evidence="2">Uncharacterized protein</fullName>
    </submittedName>
</protein>
<dbReference type="Proteomes" id="UP001187471">
    <property type="component" value="Unassembled WGS sequence"/>
</dbReference>
<dbReference type="PANTHER" id="PTHR33130:SF43">
    <property type="entry name" value="OS01G0688600 PROTEIN"/>
    <property type="match status" value="1"/>
</dbReference>
<dbReference type="PANTHER" id="PTHR33130">
    <property type="entry name" value="PUTATIVE (DUF1639)-RELATED"/>
    <property type="match status" value="1"/>
</dbReference>
<dbReference type="InterPro" id="IPR012438">
    <property type="entry name" value="DUF1639"/>
</dbReference>
<feature type="region of interest" description="Disordered" evidence="1">
    <location>
        <begin position="136"/>
        <end position="175"/>
    </location>
</feature>